<organism evidence="10">
    <name type="scientific">marine metagenome</name>
    <dbReference type="NCBI Taxonomy" id="408172"/>
    <lineage>
        <taxon>unclassified sequences</taxon>
        <taxon>metagenomes</taxon>
        <taxon>ecological metagenomes</taxon>
    </lineage>
</organism>
<keyword evidence="3" id="KW-0677">Repeat</keyword>
<protein>
    <recommendedName>
        <fullName evidence="11">Non-specific serine/threonine protein kinase</fullName>
    </recommendedName>
</protein>
<feature type="region of interest" description="Disordered" evidence="7">
    <location>
        <begin position="326"/>
        <end position="348"/>
    </location>
</feature>
<dbReference type="EMBL" id="UINC01003724">
    <property type="protein sequence ID" value="SVA08736.1"/>
    <property type="molecule type" value="Genomic_DNA"/>
</dbReference>
<evidence type="ECO:0000256" key="2">
    <source>
        <dbReference type="ARBA" id="ARBA00022679"/>
    </source>
</evidence>
<dbReference type="FunFam" id="3.30.200.20:FF:000035">
    <property type="entry name" value="Serine/threonine protein kinase Stk1"/>
    <property type="match status" value="1"/>
</dbReference>
<dbReference type="PROSITE" id="PS00107">
    <property type="entry name" value="PROTEIN_KINASE_ATP"/>
    <property type="match status" value="1"/>
</dbReference>
<evidence type="ECO:0000256" key="7">
    <source>
        <dbReference type="SAM" id="MobiDB-lite"/>
    </source>
</evidence>
<evidence type="ECO:0000256" key="3">
    <source>
        <dbReference type="ARBA" id="ARBA00022737"/>
    </source>
</evidence>
<reference evidence="10" key="1">
    <citation type="submission" date="2018-05" db="EMBL/GenBank/DDBJ databases">
        <authorList>
            <person name="Lanie J.A."/>
            <person name="Ng W.-L."/>
            <person name="Kazmierczak K.M."/>
            <person name="Andrzejewski T.M."/>
            <person name="Davidsen T.M."/>
            <person name="Wayne K.J."/>
            <person name="Tettelin H."/>
            <person name="Glass J.I."/>
            <person name="Rusch D."/>
            <person name="Podicherti R."/>
            <person name="Tsui H.-C.T."/>
            <person name="Winkler M.E."/>
        </authorList>
    </citation>
    <scope>NUCLEOTIDE SEQUENCE</scope>
</reference>
<keyword evidence="2" id="KW-0808">Transferase</keyword>
<dbReference type="CDD" id="cd14014">
    <property type="entry name" value="STKc_PknB_like"/>
    <property type="match status" value="1"/>
</dbReference>
<dbReference type="GO" id="GO:0005524">
    <property type="term" value="F:ATP binding"/>
    <property type="evidence" value="ECO:0007669"/>
    <property type="project" value="UniProtKB-KW"/>
</dbReference>
<feature type="domain" description="PASTA" evidence="9">
    <location>
        <begin position="580"/>
        <end position="641"/>
    </location>
</feature>
<dbReference type="Pfam" id="PF03793">
    <property type="entry name" value="PASTA"/>
    <property type="match status" value="3"/>
</dbReference>
<keyword evidence="1" id="KW-0723">Serine/threonine-protein kinase</keyword>
<dbReference type="PANTHER" id="PTHR43289:SF6">
    <property type="entry name" value="SERINE_THREONINE-PROTEIN KINASE NEKL-3"/>
    <property type="match status" value="1"/>
</dbReference>
<dbReference type="SMART" id="SM00220">
    <property type="entry name" value="S_TKc"/>
    <property type="match status" value="1"/>
</dbReference>
<dbReference type="PROSITE" id="PS50011">
    <property type="entry name" value="PROTEIN_KINASE_DOM"/>
    <property type="match status" value="1"/>
</dbReference>
<keyword evidence="4" id="KW-0547">Nucleotide-binding</keyword>
<keyword evidence="6" id="KW-0067">ATP-binding</keyword>
<dbReference type="CDD" id="cd06577">
    <property type="entry name" value="PASTA_pknB"/>
    <property type="match status" value="3"/>
</dbReference>
<dbReference type="InterPro" id="IPR005543">
    <property type="entry name" value="PASTA_dom"/>
</dbReference>
<keyword evidence="5" id="KW-0418">Kinase</keyword>
<evidence type="ECO:0000256" key="4">
    <source>
        <dbReference type="ARBA" id="ARBA00022741"/>
    </source>
</evidence>
<evidence type="ECO:0000256" key="1">
    <source>
        <dbReference type="ARBA" id="ARBA00022527"/>
    </source>
</evidence>
<dbReference type="Gene3D" id="3.30.10.20">
    <property type="match status" value="4"/>
</dbReference>
<dbReference type="SUPFAM" id="SSF56112">
    <property type="entry name" value="Protein kinase-like (PK-like)"/>
    <property type="match status" value="1"/>
</dbReference>
<sequence length="641" mass="66488">VNEGPRGRDPYRHGGHAPQDLTGRVFGGRYRLGTVVGTGGSGSVYLAQDMSLGREVAVKVLHTNLAADPAFVERFKAEARTAASLTSSQVVRVFDWGVDGQAYLVTEYLAGGSLRSILDSGRTLSPSQVLSVFLEACRALDHAHAQGIVHRDVKPANLLFGQDGHLRIADFGLASAFMDATQSEISASGPRLDELGGLRGYVGTARYSSPEQARGLALDGRSDIYALALCMVEAATGHLPFVENTVIGTLRAREGRNVPVPDLLGPLAPVVSRAGAAQPEDRPSAAEMGRLLLEAASRMPRPEPLPFVGPGEIGAAPLTGEAPLVPPTIPPIPEPPSEPPPPARPVGPQRRWPAAVLAGVLVVAAVVGGTVLWESTRDDARMLPVLPGSSGDSARDLLEALGWTVEERFDRLDGTVEGEVLTTEPVGGTSLGEGETVILVLSLGAERVPVPSGLAGKSLTGAERLLDSAGLAVGDVSRAFSEQVDADVVIQVLETSSDLPRGDGVALLVSDGPAPRLVPSGLVGRPVEDVEAALEAAGLSPRRAASHDEFLAKGIVLALDPPPETVVEADEVVHVLVSTGPEPRPIPQVAGLPLAAAEARLAAAGFRVVIVEGPEDGTVVRQDPPATALGLPDTLVKLTTG</sequence>
<dbReference type="AlphaFoldDB" id="A0A381SXM6"/>
<dbReference type="InterPro" id="IPR000719">
    <property type="entry name" value="Prot_kinase_dom"/>
</dbReference>
<dbReference type="PROSITE" id="PS00108">
    <property type="entry name" value="PROTEIN_KINASE_ST"/>
    <property type="match status" value="1"/>
</dbReference>
<accession>A0A381SXM6</accession>
<evidence type="ECO:0000313" key="10">
    <source>
        <dbReference type="EMBL" id="SVA08736.1"/>
    </source>
</evidence>
<dbReference type="GO" id="GO:0004674">
    <property type="term" value="F:protein serine/threonine kinase activity"/>
    <property type="evidence" value="ECO:0007669"/>
    <property type="project" value="UniProtKB-KW"/>
</dbReference>
<evidence type="ECO:0000256" key="6">
    <source>
        <dbReference type="ARBA" id="ARBA00022840"/>
    </source>
</evidence>
<proteinExistence type="predicted"/>
<dbReference type="Gene3D" id="1.10.510.10">
    <property type="entry name" value="Transferase(Phosphotransferase) domain 1"/>
    <property type="match status" value="1"/>
</dbReference>
<dbReference type="PANTHER" id="PTHR43289">
    <property type="entry name" value="MITOGEN-ACTIVATED PROTEIN KINASE KINASE KINASE 20-RELATED"/>
    <property type="match status" value="1"/>
</dbReference>
<dbReference type="PROSITE" id="PS51178">
    <property type="entry name" value="PASTA"/>
    <property type="match status" value="2"/>
</dbReference>
<dbReference type="SMART" id="SM00740">
    <property type="entry name" value="PASTA"/>
    <property type="match status" value="4"/>
</dbReference>
<name>A0A381SXM6_9ZZZZ</name>
<dbReference type="InterPro" id="IPR008271">
    <property type="entry name" value="Ser/Thr_kinase_AS"/>
</dbReference>
<evidence type="ECO:0000259" key="9">
    <source>
        <dbReference type="PROSITE" id="PS51178"/>
    </source>
</evidence>
<evidence type="ECO:0000259" key="8">
    <source>
        <dbReference type="PROSITE" id="PS50011"/>
    </source>
</evidence>
<evidence type="ECO:0008006" key="11">
    <source>
        <dbReference type="Google" id="ProtNLM"/>
    </source>
</evidence>
<dbReference type="InterPro" id="IPR011009">
    <property type="entry name" value="Kinase-like_dom_sf"/>
</dbReference>
<feature type="compositionally biased region" description="Pro residues" evidence="7">
    <location>
        <begin position="326"/>
        <end position="345"/>
    </location>
</feature>
<dbReference type="Gene3D" id="3.30.200.20">
    <property type="entry name" value="Phosphorylase Kinase, domain 1"/>
    <property type="match status" value="1"/>
</dbReference>
<feature type="non-terminal residue" evidence="10">
    <location>
        <position position="1"/>
    </location>
</feature>
<dbReference type="Pfam" id="PF00069">
    <property type="entry name" value="Pkinase"/>
    <property type="match status" value="1"/>
</dbReference>
<feature type="domain" description="PASTA" evidence="9">
    <location>
        <begin position="512"/>
        <end position="579"/>
    </location>
</feature>
<evidence type="ECO:0000256" key="5">
    <source>
        <dbReference type="ARBA" id="ARBA00022777"/>
    </source>
</evidence>
<dbReference type="InterPro" id="IPR017441">
    <property type="entry name" value="Protein_kinase_ATP_BS"/>
</dbReference>
<gene>
    <name evidence="10" type="ORF">METZ01_LOCUS61590</name>
</gene>
<feature type="domain" description="Protein kinase" evidence="8">
    <location>
        <begin position="30"/>
        <end position="308"/>
    </location>
</feature>